<evidence type="ECO:0000256" key="5">
    <source>
        <dbReference type="ARBA" id="ARBA00023175"/>
    </source>
</evidence>
<dbReference type="PANTHER" id="PTHR37739:SF8">
    <property type="entry name" value="KINESIN-LIKE PROTEIN KIN-12D"/>
    <property type="match status" value="1"/>
</dbReference>
<comment type="caution">
    <text evidence="7">The sequence shown here is derived from an EMBL/GenBank/DDBJ whole genome shotgun (WGS) entry which is preliminary data.</text>
</comment>
<reference evidence="7 8" key="1">
    <citation type="submission" date="2014-02" db="EMBL/GenBank/DDBJ databases">
        <title>Single nucleus genome sequencing reveals high similarity among nuclei of an endomycorrhizal fungus.</title>
        <authorList>
            <person name="Lin K."/>
            <person name="Geurts R."/>
            <person name="Zhang Z."/>
            <person name="Limpens E."/>
            <person name="Saunders D.G."/>
            <person name="Mu D."/>
            <person name="Pang E."/>
            <person name="Cao H."/>
            <person name="Cha H."/>
            <person name="Lin T."/>
            <person name="Zhou Q."/>
            <person name="Shang Y."/>
            <person name="Li Y."/>
            <person name="Ivanov S."/>
            <person name="Sharma T."/>
            <person name="Velzen R.V."/>
            <person name="Ruijter N.D."/>
            <person name="Aanen D.K."/>
            <person name="Win J."/>
            <person name="Kamoun S."/>
            <person name="Bisseling T."/>
            <person name="Huang S."/>
        </authorList>
    </citation>
    <scope>NUCLEOTIDE SEQUENCE [LARGE SCALE GENOMIC DNA]</scope>
    <source>
        <strain evidence="8">DAOM197198w</strain>
    </source>
</reference>
<name>A0A015IJQ5_RHIIW</name>
<evidence type="ECO:0000256" key="2">
    <source>
        <dbReference type="ARBA" id="ARBA00022741"/>
    </source>
</evidence>
<dbReference type="GO" id="GO:0005874">
    <property type="term" value="C:microtubule"/>
    <property type="evidence" value="ECO:0007669"/>
    <property type="project" value="UniProtKB-KW"/>
</dbReference>
<keyword evidence="8" id="KW-1185">Reference proteome</keyword>
<dbReference type="GO" id="GO:0005524">
    <property type="term" value="F:ATP binding"/>
    <property type="evidence" value="ECO:0007669"/>
    <property type="project" value="UniProtKB-KW"/>
</dbReference>
<feature type="region of interest" description="Disordered" evidence="6">
    <location>
        <begin position="313"/>
        <end position="335"/>
    </location>
</feature>
<evidence type="ECO:0000256" key="4">
    <source>
        <dbReference type="ARBA" id="ARBA00023054"/>
    </source>
</evidence>
<evidence type="ECO:0000256" key="1">
    <source>
        <dbReference type="ARBA" id="ARBA00022701"/>
    </source>
</evidence>
<keyword evidence="2" id="KW-0547">Nucleotide-binding</keyword>
<dbReference type="AlphaFoldDB" id="A0A015IJQ5"/>
<sequence>MKISDQNDAMDVDENYSSREEIQELEQKNSALQDRLNECSQERDNIRVLLDEKEDLVKQYEESLRALRTEHNKYLEISNNLTAELEGFIDKQKSNSDEIRYLKEQLESLSTENKRLKEVQIDYETICNENNTLNDQLSSLRDNNSNEISKLKAQLESENEKLKKVQNDYEAENNNLKDQLSSFRTDNKKLRNGQKNDSNEIRDLKAQLKSLSSEYERLNKAQTNLSSTLRTESANLKKVTTDYEVMCGEHDKLKIHLENEKLKNKNSKQNNHSPIYTENSNLKVQNKEYKKSLSTLRSEKEVLTNQLAELVAENKKHKDKISTSSKSPDNYSAENDKLKDQLKQLEDKLKEKSQNDQLSTNIKVKNGEISNFQNKSNELEEIIQFQKKNDEYVKEINDLKNLLQRKEKEKQELIEKNINLKKEASQYQSALGTMTNYRMDDDDKNHSVQLKKDIEELQNKLKNYVTTLKGDFEIDFKTVNNLMGKYNIKTKVTPKQPNKPLIKAVLHHHIIKTITKDIRKYFKQNLKEGSIMHLEKEIATMAKDLENKLVSFSKTRSGDDTITQAASIKVRQEVNIALGNRGFSDVLSSENYTSHGYIIMKTTELNREMNTYRTIKDVNKRNYVEKLAPDLIREFIRIFQFRLKVQEPSAQMRWIKTESSIDPSIMEGNWDKDDIDNLEVEICSFPMIGRDLEDVEKRKIYTHAQIFIKRKKFITKGIDYLTSKKAKVHLELESDDDSYNAVD</sequence>
<dbReference type="InterPro" id="IPR044986">
    <property type="entry name" value="KIF15/KIN-12"/>
</dbReference>
<feature type="compositionally biased region" description="Polar residues" evidence="6">
    <location>
        <begin position="322"/>
        <end position="333"/>
    </location>
</feature>
<protein>
    <submittedName>
        <fullName evidence="7">Uncharacterized protein</fullName>
    </submittedName>
</protein>
<dbReference type="Proteomes" id="UP000022910">
    <property type="component" value="Unassembled WGS sequence"/>
</dbReference>
<dbReference type="OrthoDB" id="2347297at2759"/>
<keyword evidence="4" id="KW-0175">Coiled coil</keyword>
<evidence type="ECO:0000256" key="6">
    <source>
        <dbReference type="SAM" id="MobiDB-lite"/>
    </source>
</evidence>
<feature type="region of interest" description="Disordered" evidence="6">
    <location>
        <begin position="1"/>
        <end position="21"/>
    </location>
</feature>
<evidence type="ECO:0000313" key="7">
    <source>
        <dbReference type="EMBL" id="EXX57397.1"/>
    </source>
</evidence>
<gene>
    <name evidence="7" type="ORF">RirG_207670</name>
</gene>
<accession>A0A015IJQ5</accession>
<dbReference type="HOGENOM" id="CLU_022090_0_0_1"/>
<keyword evidence="1" id="KW-0493">Microtubule</keyword>
<dbReference type="EMBL" id="JEMT01027396">
    <property type="protein sequence ID" value="EXX57397.1"/>
    <property type="molecule type" value="Genomic_DNA"/>
</dbReference>
<keyword evidence="5" id="KW-0505">Motor protein</keyword>
<evidence type="ECO:0000256" key="3">
    <source>
        <dbReference type="ARBA" id="ARBA00022840"/>
    </source>
</evidence>
<dbReference type="PANTHER" id="PTHR37739">
    <property type="entry name" value="KINESIN-LIKE PROTEIN KIN-12D"/>
    <property type="match status" value="1"/>
</dbReference>
<dbReference type="STRING" id="1432141.A0A015IJQ5"/>
<keyword evidence="3" id="KW-0067">ATP-binding</keyword>
<dbReference type="SMR" id="A0A015IJQ5"/>
<proteinExistence type="predicted"/>
<organism evidence="7 8">
    <name type="scientific">Rhizophagus irregularis (strain DAOM 197198w)</name>
    <name type="common">Glomus intraradices</name>
    <dbReference type="NCBI Taxonomy" id="1432141"/>
    <lineage>
        <taxon>Eukaryota</taxon>
        <taxon>Fungi</taxon>
        <taxon>Fungi incertae sedis</taxon>
        <taxon>Mucoromycota</taxon>
        <taxon>Glomeromycotina</taxon>
        <taxon>Glomeromycetes</taxon>
        <taxon>Glomerales</taxon>
        <taxon>Glomeraceae</taxon>
        <taxon>Rhizophagus</taxon>
    </lineage>
</organism>
<dbReference type="OMA" id="ETICNEN"/>
<evidence type="ECO:0000313" key="8">
    <source>
        <dbReference type="Proteomes" id="UP000022910"/>
    </source>
</evidence>